<protein>
    <submittedName>
        <fullName evidence="1">Uncharacterized protein</fullName>
    </submittedName>
</protein>
<dbReference type="InterPro" id="IPR027796">
    <property type="entry name" value="OTT_1508_deam-like"/>
</dbReference>
<dbReference type="STRING" id="2594813.A0A395MGE9"/>
<dbReference type="AlphaFoldDB" id="A0A395MGE9"/>
<name>A0A395MGE9_9HYPO</name>
<reference evidence="1 2" key="1">
    <citation type="journal article" date="2018" name="PLoS Pathog.">
        <title>Evolution of structural diversity of trichothecenes, a family of toxins produced by plant pathogenic and entomopathogenic fungi.</title>
        <authorList>
            <person name="Proctor R.H."/>
            <person name="McCormick S.P."/>
            <person name="Kim H.S."/>
            <person name="Cardoza R.E."/>
            <person name="Stanley A.M."/>
            <person name="Lindo L."/>
            <person name="Kelly A."/>
            <person name="Brown D.W."/>
            <person name="Lee T."/>
            <person name="Vaughan M.M."/>
            <person name="Alexander N.J."/>
            <person name="Busman M."/>
            <person name="Gutierrez S."/>
        </authorList>
    </citation>
    <scope>NUCLEOTIDE SEQUENCE [LARGE SCALE GENOMIC DNA]</scope>
    <source>
        <strain evidence="1 2">NRRL 13405</strain>
    </source>
</reference>
<dbReference type="Pfam" id="PF14441">
    <property type="entry name" value="OTT_1508_deam"/>
    <property type="match status" value="1"/>
</dbReference>
<dbReference type="Proteomes" id="UP000265631">
    <property type="component" value="Unassembled WGS sequence"/>
</dbReference>
<gene>
    <name evidence="1" type="ORF">FIE12Z_8854</name>
</gene>
<keyword evidence="2" id="KW-1185">Reference proteome</keyword>
<sequence>MPHPEEISTTSPSTIVRVGTPRLNKYQRLIARLYEAMILLWIEQPVQGPQVTVRHDSISLTASRRRLITGLAHYCDWDKGGRTTTSIGIEDCEESSIFWVASNQGFEQGEFAPTDRIPTFLRQTLRHLQDVAREPDPSPVWLTHQANELARSYAAFATRRIRKEASLLSRMATSCIGHLNGSMPRRGNVTETEARDLKRWLQRFQSLESLGAYEICMLAYISRNHPQMDILLRLGQEVPVEDGGKLLAGVSYRARHYVGRLADHIRVSKHLVEDALRVKEVFDVFQVSEVHAPLGVQPPEIDSHTNLDSILGRMIPNEDEQLSHLQKDLSRFKDHVGLEDRIKESFLKLQSNPPIVHCEVQLLEHFHRNGLRFTDDDRFIGTSKFACFCCKLYYRHHPSRPVEPDGHEQIYLNWGPIHLPGGSNDILYRELRDKLNPVIGDVRDAFFRAIRRKNISAFNRPNSITGLTGSVDALVLGDSDSEADSEQEGGTALGNS</sequence>
<evidence type="ECO:0000313" key="1">
    <source>
        <dbReference type="EMBL" id="RFN46921.1"/>
    </source>
</evidence>
<dbReference type="PANTHER" id="PTHR42037">
    <property type="match status" value="1"/>
</dbReference>
<organism evidence="1 2">
    <name type="scientific">Fusarium flagelliforme</name>
    <dbReference type="NCBI Taxonomy" id="2675880"/>
    <lineage>
        <taxon>Eukaryota</taxon>
        <taxon>Fungi</taxon>
        <taxon>Dikarya</taxon>
        <taxon>Ascomycota</taxon>
        <taxon>Pezizomycotina</taxon>
        <taxon>Sordariomycetes</taxon>
        <taxon>Hypocreomycetidae</taxon>
        <taxon>Hypocreales</taxon>
        <taxon>Nectriaceae</taxon>
        <taxon>Fusarium</taxon>
        <taxon>Fusarium incarnatum-equiseti species complex</taxon>
    </lineage>
</organism>
<accession>A0A395MGE9</accession>
<dbReference type="PANTHER" id="PTHR42037:SF1">
    <property type="match status" value="1"/>
</dbReference>
<evidence type="ECO:0000313" key="2">
    <source>
        <dbReference type="Proteomes" id="UP000265631"/>
    </source>
</evidence>
<dbReference type="EMBL" id="PXXK01000279">
    <property type="protein sequence ID" value="RFN46921.1"/>
    <property type="molecule type" value="Genomic_DNA"/>
</dbReference>
<comment type="caution">
    <text evidence="1">The sequence shown here is derived from an EMBL/GenBank/DDBJ whole genome shotgun (WGS) entry which is preliminary data.</text>
</comment>
<proteinExistence type="predicted"/>